<name>A0A6P6UJZ8_COFAR</name>
<evidence type="ECO:0000256" key="1">
    <source>
        <dbReference type="ARBA" id="ARBA00003847"/>
    </source>
</evidence>
<reference evidence="10" key="2">
    <citation type="submission" date="2025-08" db="UniProtKB">
        <authorList>
            <consortium name="RefSeq"/>
        </authorList>
    </citation>
    <scope>IDENTIFICATION</scope>
    <source>
        <tissue evidence="10">Leaves</tissue>
    </source>
</reference>
<accession>A0A6P6UJZ8</accession>
<proteinExistence type="inferred from homology"/>
<keyword evidence="9" id="KW-1185">Reference proteome</keyword>
<keyword evidence="4 7" id="KW-0813">Transport</keyword>
<dbReference type="PANTHER" id="PTHR12713:SF27">
    <property type="entry name" value="V-TYPE PROTON ATPASE SUBUNIT G3"/>
    <property type="match status" value="1"/>
</dbReference>
<comment type="function">
    <text evidence="1">Catalytic subunit of the peripheral V1 complex of vacuolar ATPase (V-ATPase). V-ATPase is responsible for acidifying a variety of intracellular compartments in eukaryotic cells.</text>
</comment>
<evidence type="ECO:0000313" key="10">
    <source>
        <dbReference type="RefSeq" id="XP_027090805.1"/>
    </source>
</evidence>
<comment type="similarity">
    <text evidence="2 7">Belongs to the V-ATPase G subunit family.</text>
</comment>
<comment type="subunit">
    <text evidence="3">V-ATPase is a heteromultimeric enzyme composed of a peripheral catalytic V1 complex (components A to H) attached to an integral membrane V0 proton pore complex (components: a, c, c', c'' and d).</text>
</comment>
<dbReference type="InterPro" id="IPR005124">
    <property type="entry name" value="V-ATPase_G"/>
</dbReference>
<comment type="subunit">
    <text evidence="7">V-ATPase is a heteromultimeric enzyme made up of two complexes: the ATP-hydrolytic V1 complex and the proton translocation V0 complex.</text>
</comment>
<feature type="coiled-coil region" evidence="8">
    <location>
        <begin position="33"/>
        <end position="60"/>
    </location>
</feature>
<evidence type="ECO:0000313" key="9">
    <source>
        <dbReference type="Proteomes" id="UP001652660"/>
    </source>
</evidence>
<evidence type="ECO:0000256" key="4">
    <source>
        <dbReference type="ARBA" id="ARBA00022448"/>
    </source>
</evidence>
<gene>
    <name evidence="10" type="primary">LOC113711798</name>
</gene>
<comment type="function">
    <text evidence="7">Subunit of the V1 complex of vacuolar(H+)-ATPase (V-ATPase), a multisubunit enzyme composed of a peripheral complex (V1) that hydrolyzes ATP and a membrane integral complex (V0) that translocates protons. V-ATPase is responsible for acidifying and maintaining the pH of intracellular compartments and in some cell types, is targeted to the plasma membrane, where it is responsible for acidifying the extracellular environment.</text>
</comment>
<evidence type="ECO:0000256" key="6">
    <source>
        <dbReference type="ARBA" id="ARBA00023065"/>
    </source>
</evidence>
<evidence type="ECO:0000256" key="3">
    <source>
        <dbReference type="ARBA" id="ARBA00011196"/>
    </source>
</evidence>
<evidence type="ECO:0000256" key="7">
    <source>
        <dbReference type="RuleBase" id="RU364019"/>
    </source>
</evidence>
<dbReference type="Gene3D" id="1.20.5.2950">
    <property type="match status" value="1"/>
</dbReference>
<sequence>MMDAMRGQGGIQMLLTAEQEAQQIVSAAKNSKMAKLRLAKEEAEGEIGQYRANLEAEYQRNISEKSGNSDFTLKRLETETETKIRDLKDSASKVSADVVAMLIKYITTVKN</sequence>
<dbReference type="GO" id="GO:0016887">
    <property type="term" value="F:ATP hydrolysis activity"/>
    <property type="evidence" value="ECO:0007669"/>
    <property type="project" value="TreeGrafter"/>
</dbReference>
<dbReference type="NCBIfam" id="TIGR01147">
    <property type="entry name" value="V_ATP_synt_G"/>
    <property type="match status" value="1"/>
</dbReference>
<dbReference type="AlphaFoldDB" id="A0A6P6UJZ8"/>
<evidence type="ECO:0000256" key="2">
    <source>
        <dbReference type="ARBA" id="ARBA00010066"/>
    </source>
</evidence>
<protein>
    <recommendedName>
        <fullName evidence="7">V-type proton ATPase subunit G</fullName>
    </recommendedName>
</protein>
<dbReference type="OrthoDB" id="250802at2759"/>
<keyword evidence="8" id="KW-0175">Coiled coil</keyword>
<dbReference type="GO" id="GO:0046961">
    <property type="term" value="F:proton-transporting ATPase activity, rotational mechanism"/>
    <property type="evidence" value="ECO:0007669"/>
    <property type="project" value="InterPro"/>
</dbReference>
<dbReference type="FunFam" id="1.20.5.2950:FF:000001">
    <property type="entry name" value="V-type proton ATPase subunit G"/>
    <property type="match status" value="1"/>
</dbReference>
<keyword evidence="6 7" id="KW-0406">Ion transport</keyword>
<dbReference type="RefSeq" id="XP_027090805.1">
    <property type="nucleotide sequence ID" value="XM_027235004.2"/>
</dbReference>
<dbReference type="Proteomes" id="UP001652660">
    <property type="component" value="Chromosome 10e"/>
</dbReference>
<organism evidence="9 10">
    <name type="scientific">Coffea arabica</name>
    <name type="common">Arabian coffee</name>
    <dbReference type="NCBI Taxonomy" id="13443"/>
    <lineage>
        <taxon>Eukaryota</taxon>
        <taxon>Viridiplantae</taxon>
        <taxon>Streptophyta</taxon>
        <taxon>Embryophyta</taxon>
        <taxon>Tracheophyta</taxon>
        <taxon>Spermatophyta</taxon>
        <taxon>Magnoliopsida</taxon>
        <taxon>eudicotyledons</taxon>
        <taxon>Gunneridae</taxon>
        <taxon>Pentapetalae</taxon>
        <taxon>asterids</taxon>
        <taxon>lamiids</taxon>
        <taxon>Gentianales</taxon>
        <taxon>Rubiaceae</taxon>
        <taxon>Ixoroideae</taxon>
        <taxon>Gardenieae complex</taxon>
        <taxon>Bertiereae - Coffeeae clade</taxon>
        <taxon>Coffeeae</taxon>
        <taxon>Coffea</taxon>
    </lineage>
</organism>
<dbReference type="PANTHER" id="PTHR12713">
    <property type="entry name" value="VACUOLAR ATP SYNTHASE SUBUNIT G"/>
    <property type="match status" value="1"/>
</dbReference>
<reference evidence="9" key="1">
    <citation type="journal article" date="2025" name="Foods">
        <title>Unveiling the Microbial Signatures of Arabica Coffee Cherries: Insights into Ripeness Specific Diversity, Functional Traits, and Implications for Quality and Safety.</title>
        <authorList>
            <consortium name="RefSeq"/>
            <person name="Tenea G.N."/>
            <person name="Cifuentes V."/>
            <person name="Reyes P."/>
            <person name="Cevallos-Vallejos M."/>
        </authorList>
    </citation>
    <scope>NUCLEOTIDE SEQUENCE [LARGE SCALE GENOMIC DNA]</scope>
</reference>
<evidence type="ECO:0000256" key="8">
    <source>
        <dbReference type="SAM" id="Coils"/>
    </source>
</evidence>
<dbReference type="GeneID" id="113711798"/>
<evidence type="ECO:0000256" key="5">
    <source>
        <dbReference type="ARBA" id="ARBA00022781"/>
    </source>
</evidence>
<dbReference type="GO" id="GO:0000221">
    <property type="term" value="C:vacuolar proton-transporting V-type ATPase, V1 domain"/>
    <property type="evidence" value="ECO:0007669"/>
    <property type="project" value="TreeGrafter"/>
</dbReference>
<keyword evidence="5 7" id="KW-0375">Hydrogen ion transport</keyword>
<dbReference type="Pfam" id="PF03179">
    <property type="entry name" value="V-ATPase_G"/>
    <property type="match status" value="1"/>
</dbReference>